<feature type="compositionally biased region" description="Basic and acidic residues" evidence="9">
    <location>
        <begin position="208"/>
        <end position="233"/>
    </location>
</feature>
<protein>
    <recommendedName>
        <fullName evidence="3">Ubiquitin-conjugating enzyme E2 2</fullName>
    </recommendedName>
    <alternativeName>
        <fullName evidence="5">E2 ubiquitin-conjugating enzyme 2</fullName>
    </alternativeName>
    <alternativeName>
        <fullName evidence="6">Ubiquitin carrier protein UBC2</fullName>
    </alternativeName>
    <alternativeName>
        <fullName evidence="4">Ubiquitin-protein ligase UBC2</fullName>
    </alternativeName>
</protein>
<dbReference type="STRING" id="1392247.A0A3N4L2R0"/>
<evidence type="ECO:0000256" key="9">
    <source>
        <dbReference type="SAM" id="MobiDB-lite"/>
    </source>
</evidence>
<feature type="region of interest" description="Disordered" evidence="9">
    <location>
        <begin position="1"/>
        <end position="23"/>
    </location>
</feature>
<dbReference type="PANTHER" id="PTHR24067">
    <property type="entry name" value="UBIQUITIN-CONJUGATING ENZYME E2"/>
    <property type="match status" value="1"/>
</dbReference>
<keyword evidence="12" id="KW-1185">Reference proteome</keyword>
<feature type="compositionally biased region" description="Basic and acidic residues" evidence="9">
    <location>
        <begin position="183"/>
        <end position="195"/>
    </location>
</feature>
<evidence type="ECO:0000256" key="5">
    <source>
        <dbReference type="ARBA" id="ARBA00042179"/>
    </source>
</evidence>
<dbReference type="Gene3D" id="3.10.110.10">
    <property type="entry name" value="Ubiquitin Conjugating Enzyme"/>
    <property type="match status" value="1"/>
</dbReference>
<dbReference type="SMART" id="SM00212">
    <property type="entry name" value="UBCc"/>
    <property type="match status" value="1"/>
</dbReference>
<dbReference type="GO" id="GO:0005524">
    <property type="term" value="F:ATP binding"/>
    <property type="evidence" value="ECO:0007669"/>
    <property type="project" value="UniProtKB-UniRule"/>
</dbReference>
<proteinExistence type="inferred from homology"/>
<keyword evidence="8" id="KW-0067">ATP-binding</keyword>
<dbReference type="PROSITE" id="PS00183">
    <property type="entry name" value="UBC_1"/>
    <property type="match status" value="1"/>
</dbReference>
<dbReference type="Pfam" id="PF00179">
    <property type="entry name" value="UQ_con"/>
    <property type="match status" value="1"/>
</dbReference>
<evidence type="ECO:0000313" key="11">
    <source>
        <dbReference type="EMBL" id="RPB17134.1"/>
    </source>
</evidence>
<keyword evidence="1" id="KW-0808">Transferase</keyword>
<sequence>MSSAQRRRLVQDQASLRSDPPPDFFFPPNSELDDLSSLEIYLNGPTSTPFEDGLFLIQLRMPSNYPQEPPKATFKTKIFHPNIDDRSGDVCVGTLKRDWKPSTTLTDVLITIRCLLIYPNPTSSLNAEAGQLLQEDYEGYTRHAKVMTGVHAVVPEELEALANEAKMRGEDEESVSTKAAVMKAKDADPKAPTEKRRVKQTVKPSSTKRHEDVKVSAVKDDSDSDGDSGKENEETGVPQITRPRSPLGKRPSPMPDSVLSIQQTVVEEQQEASGRKSPKIKDGQTPSTSQPKPIVTTSSKVTKSTKKVVKPVAKKVGLKRF</sequence>
<dbReference type="PROSITE" id="PS50127">
    <property type="entry name" value="UBC_2"/>
    <property type="match status" value="1"/>
</dbReference>
<evidence type="ECO:0000256" key="6">
    <source>
        <dbReference type="ARBA" id="ARBA00042190"/>
    </source>
</evidence>
<keyword evidence="2 8" id="KW-0833">Ubl conjugation pathway</keyword>
<accession>A0A3N4L2R0</accession>
<dbReference type="SUPFAM" id="SSF54495">
    <property type="entry name" value="UBC-like"/>
    <property type="match status" value="1"/>
</dbReference>
<gene>
    <name evidence="11" type="ORF">P167DRAFT_515363</name>
</gene>
<dbReference type="AlphaFoldDB" id="A0A3N4L2R0"/>
<feature type="domain" description="UBC core" evidence="10">
    <location>
        <begin position="4"/>
        <end position="153"/>
    </location>
</feature>
<reference evidence="11 12" key="1">
    <citation type="journal article" date="2018" name="Nat. Ecol. Evol.">
        <title>Pezizomycetes genomes reveal the molecular basis of ectomycorrhizal truffle lifestyle.</title>
        <authorList>
            <person name="Murat C."/>
            <person name="Payen T."/>
            <person name="Noel B."/>
            <person name="Kuo A."/>
            <person name="Morin E."/>
            <person name="Chen J."/>
            <person name="Kohler A."/>
            <person name="Krizsan K."/>
            <person name="Balestrini R."/>
            <person name="Da Silva C."/>
            <person name="Montanini B."/>
            <person name="Hainaut M."/>
            <person name="Levati E."/>
            <person name="Barry K.W."/>
            <person name="Belfiori B."/>
            <person name="Cichocki N."/>
            <person name="Clum A."/>
            <person name="Dockter R.B."/>
            <person name="Fauchery L."/>
            <person name="Guy J."/>
            <person name="Iotti M."/>
            <person name="Le Tacon F."/>
            <person name="Lindquist E.A."/>
            <person name="Lipzen A."/>
            <person name="Malagnac F."/>
            <person name="Mello A."/>
            <person name="Molinier V."/>
            <person name="Miyauchi S."/>
            <person name="Poulain J."/>
            <person name="Riccioni C."/>
            <person name="Rubini A."/>
            <person name="Sitrit Y."/>
            <person name="Splivallo R."/>
            <person name="Traeger S."/>
            <person name="Wang M."/>
            <person name="Zifcakova L."/>
            <person name="Wipf D."/>
            <person name="Zambonelli A."/>
            <person name="Paolocci F."/>
            <person name="Nowrousian M."/>
            <person name="Ottonello S."/>
            <person name="Baldrian P."/>
            <person name="Spatafora J.W."/>
            <person name="Henrissat B."/>
            <person name="Nagy L.G."/>
            <person name="Aury J.M."/>
            <person name="Wincker P."/>
            <person name="Grigoriev I.V."/>
            <person name="Bonfante P."/>
            <person name="Martin F.M."/>
        </authorList>
    </citation>
    <scope>NUCLEOTIDE SEQUENCE [LARGE SCALE GENOMIC DNA]</scope>
    <source>
        <strain evidence="11 12">CCBAS932</strain>
    </source>
</reference>
<dbReference type="GO" id="GO:0016740">
    <property type="term" value="F:transferase activity"/>
    <property type="evidence" value="ECO:0007669"/>
    <property type="project" value="UniProtKB-KW"/>
</dbReference>
<organism evidence="11 12">
    <name type="scientific">Morchella conica CCBAS932</name>
    <dbReference type="NCBI Taxonomy" id="1392247"/>
    <lineage>
        <taxon>Eukaryota</taxon>
        <taxon>Fungi</taxon>
        <taxon>Dikarya</taxon>
        <taxon>Ascomycota</taxon>
        <taxon>Pezizomycotina</taxon>
        <taxon>Pezizomycetes</taxon>
        <taxon>Pezizales</taxon>
        <taxon>Morchellaceae</taxon>
        <taxon>Morchella</taxon>
    </lineage>
</organism>
<dbReference type="Proteomes" id="UP000277580">
    <property type="component" value="Unassembled WGS sequence"/>
</dbReference>
<dbReference type="InterPro" id="IPR023313">
    <property type="entry name" value="UBQ-conjugating_AS"/>
</dbReference>
<feature type="active site" description="Glycyl thioester intermediate" evidence="7">
    <location>
        <position position="91"/>
    </location>
</feature>
<evidence type="ECO:0000259" key="10">
    <source>
        <dbReference type="PROSITE" id="PS50127"/>
    </source>
</evidence>
<evidence type="ECO:0000256" key="4">
    <source>
        <dbReference type="ARBA" id="ARBA00041569"/>
    </source>
</evidence>
<evidence type="ECO:0000256" key="3">
    <source>
        <dbReference type="ARBA" id="ARBA00039884"/>
    </source>
</evidence>
<dbReference type="OrthoDB" id="10069349at2759"/>
<evidence type="ECO:0000256" key="7">
    <source>
        <dbReference type="PROSITE-ProRule" id="PRU10133"/>
    </source>
</evidence>
<evidence type="ECO:0000256" key="8">
    <source>
        <dbReference type="RuleBase" id="RU362109"/>
    </source>
</evidence>
<dbReference type="InterPro" id="IPR000608">
    <property type="entry name" value="UBC"/>
</dbReference>
<feature type="region of interest" description="Disordered" evidence="9">
    <location>
        <begin position="165"/>
        <end position="309"/>
    </location>
</feature>
<comment type="similarity">
    <text evidence="8">Belongs to the ubiquitin-conjugating enzyme family.</text>
</comment>
<evidence type="ECO:0000256" key="2">
    <source>
        <dbReference type="ARBA" id="ARBA00022786"/>
    </source>
</evidence>
<dbReference type="EMBL" id="ML119106">
    <property type="protein sequence ID" value="RPB17134.1"/>
    <property type="molecule type" value="Genomic_DNA"/>
</dbReference>
<keyword evidence="8" id="KW-0547">Nucleotide-binding</keyword>
<dbReference type="InParanoid" id="A0A3N4L2R0"/>
<dbReference type="InterPro" id="IPR016135">
    <property type="entry name" value="UBQ-conjugating_enzyme/RWD"/>
</dbReference>
<name>A0A3N4L2R0_9PEZI</name>
<evidence type="ECO:0000313" key="12">
    <source>
        <dbReference type="Proteomes" id="UP000277580"/>
    </source>
</evidence>
<evidence type="ECO:0000256" key="1">
    <source>
        <dbReference type="ARBA" id="ARBA00022679"/>
    </source>
</evidence>
<dbReference type="InterPro" id="IPR050113">
    <property type="entry name" value="Ub_conjugating_enzyme"/>
</dbReference>